<reference evidence="2 3" key="1">
    <citation type="submission" date="2024-06" db="EMBL/GenBank/DDBJ databases">
        <title>Genomic Encyclopedia of Type Strains, Phase IV (KMG-IV): sequencing the most valuable type-strain genomes for metagenomic binning, comparative biology and taxonomic classification.</title>
        <authorList>
            <person name="Goeker M."/>
        </authorList>
    </citation>
    <scope>NUCLEOTIDE SEQUENCE [LARGE SCALE GENOMIC DNA]</scope>
    <source>
        <strain evidence="2 3">DSM 29492</strain>
    </source>
</reference>
<evidence type="ECO:0000256" key="1">
    <source>
        <dbReference type="ARBA" id="ARBA00022723"/>
    </source>
</evidence>
<dbReference type="GO" id="GO:0004177">
    <property type="term" value="F:aminopeptidase activity"/>
    <property type="evidence" value="ECO:0007669"/>
    <property type="project" value="UniProtKB-KW"/>
</dbReference>
<comment type="caution">
    <text evidence="2">The sequence shown here is derived from an EMBL/GenBank/DDBJ whole genome shotgun (WGS) entry which is preliminary data.</text>
</comment>
<keyword evidence="2" id="KW-0031">Aminopeptidase</keyword>
<dbReference type="SUPFAM" id="SSF144052">
    <property type="entry name" value="Thermophilic metalloprotease-like"/>
    <property type="match status" value="1"/>
</dbReference>
<sequence>MDELLMERFALAEERIAEICTEKEIKEPFGEFFQKTAEFLGKTGKILKREQEELSLEELKAENTALYEELFPENYKTSYGNPAYAAEKLGEYGQSFCFLYAELRGTIVYAYEKKWWDYLVCAELFLEIHSAFCEEELPAPKTVEDILRSYVNDYCQDMMEQRIAEGVDPELDFATKIIMESDLEDLRYLYRYGEYVSGNETGVALFLNSLSQEKIDDMARTYTEGYRIGFINTRKDLTKKKTVNIRYNLGFERMVRAAVLQFREMGLEPVIYRHAAHVINKRGASRVGYMGGNANPQYDYDHRQDCALFLDSDFVKRKLRSMQNAYDKYRDLAEVHGGPACIETFGEEPFSPVSKPEALSLSEAQQKLQVELDNESGQIVNRYIKGDERSFTIIAYPVPEIGGNFPEIFDEIVKINTLDYKLYEKIQQTIIETLDTCEWVEIKGQNGNETDIIIHLHTLADIKKQTNFENCVADVNIPVGEVFTSPVLAGTGGVLHVKKVYLNGLQFKDLKLVFDCGQVIDYSCSNFETEGENRAYIEDNILHHHVKLPMGEFAIGTNTTAYVAAEKYGIADKLPILIAEKMGPHFAVGDTCYSWAEDIAVYNPDGREIIARDNEISSLRKEDISLAYYGCHTDITIPYEELGSIRVIDDEGEGRSIIEKGRFVLPGTEELNRPFEK</sequence>
<accession>A0ABV2M374</accession>
<dbReference type="PANTHER" id="PTHR34448">
    <property type="entry name" value="AMINOPEPTIDASE"/>
    <property type="match status" value="1"/>
</dbReference>
<evidence type="ECO:0000313" key="3">
    <source>
        <dbReference type="Proteomes" id="UP001549106"/>
    </source>
</evidence>
<keyword evidence="3" id="KW-1185">Reference proteome</keyword>
<dbReference type="Pfam" id="PF02073">
    <property type="entry name" value="Peptidase_M29"/>
    <property type="match status" value="1"/>
</dbReference>
<name>A0ABV2M374_9FIRM</name>
<protein>
    <submittedName>
        <fullName evidence="2">Leucyl aminopeptidase (Aminopeptidase T)</fullName>
    </submittedName>
</protein>
<keyword evidence="2" id="KW-0645">Protease</keyword>
<dbReference type="InterPro" id="IPR052170">
    <property type="entry name" value="M29_Exopeptidase"/>
</dbReference>
<keyword evidence="2" id="KW-0378">Hydrolase</keyword>
<proteinExistence type="predicted"/>
<evidence type="ECO:0000313" key="2">
    <source>
        <dbReference type="EMBL" id="MET3750920.1"/>
    </source>
</evidence>
<keyword evidence="1" id="KW-0479">Metal-binding</keyword>
<dbReference type="Proteomes" id="UP001549106">
    <property type="component" value="Unassembled WGS sequence"/>
</dbReference>
<dbReference type="PANTHER" id="PTHR34448:SF1">
    <property type="entry name" value="BLL6088 PROTEIN"/>
    <property type="match status" value="1"/>
</dbReference>
<dbReference type="InterPro" id="IPR000787">
    <property type="entry name" value="Peptidase_M29"/>
</dbReference>
<dbReference type="EMBL" id="JBEPMJ010000015">
    <property type="protein sequence ID" value="MET3750920.1"/>
    <property type="molecule type" value="Genomic_DNA"/>
</dbReference>
<organism evidence="2 3">
    <name type="scientific">Blautia caecimuris</name>
    <dbReference type="NCBI Taxonomy" id="1796615"/>
    <lineage>
        <taxon>Bacteria</taxon>
        <taxon>Bacillati</taxon>
        <taxon>Bacillota</taxon>
        <taxon>Clostridia</taxon>
        <taxon>Lachnospirales</taxon>
        <taxon>Lachnospiraceae</taxon>
        <taxon>Blautia</taxon>
    </lineage>
</organism>
<gene>
    <name evidence="2" type="ORF">ABID24_002173</name>
</gene>